<dbReference type="PROSITE" id="PS00198">
    <property type="entry name" value="4FE4S_FER_1"/>
    <property type="match status" value="2"/>
</dbReference>
<feature type="domain" description="4Fe-4S ferredoxin-type" evidence="9">
    <location>
        <begin position="102"/>
        <end position="132"/>
    </location>
</feature>
<dbReference type="GO" id="GO:0051539">
    <property type="term" value="F:4 iron, 4 sulfur cluster binding"/>
    <property type="evidence" value="ECO:0007669"/>
    <property type="project" value="UniProtKB-KW"/>
</dbReference>
<keyword evidence="11" id="KW-1185">Reference proteome</keyword>
<feature type="domain" description="4Fe-4S ferredoxin-type" evidence="9">
    <location>
        <begin position="967"/>
        <end position="996"/>
    </location>
</feature>
<protein>
    <submittedName>
        <fullName evidence="10">Heterodisulfide reductase subunit A</fullName>
    </submittedName>
</protein>
<keyword evidence="8" id="KW-0411">Iron-sulfur</keyword>
<dbReference type="Pfam" id="PF00037">
    <property type="entry name" value="Fer4"/>
    <property type="match status" value="1"/>
</dbReference>
<keyword evidence="5" id="KW-0285">Flavoprotein</keyword>
<dbReference type="OrthoDB" id="135003at2"/>
<evidence type="ECO:0000256" key="4">
    <source>
        <dbReference type="ARBA" id="ARBA00022723"/>
    </source>
</evidence>
<evidence type="ECO:0000256" key="5">
    <source>
        <dbReference type="ARBA" id="ARBA00022827"/>
    </source>
</evidence>
<dbReference type="Pfam" id="PF13450">
    <property type="entry name" value="NAD_binding_8"/>
    <property type="match status" value="1"/>
</dbReference>
<name>A0A1I6DMH4_9FIRM</name>
<evidence type="ECO:0000259" key="9">
    <source>
        <dbReference type="PROSITE" id="PS51379"/>
    </source>
</evidence>
<organism evidence="10 11">
    <name type="scientific">Desulfoscipio geothermicus DSM 3669</name>
    <dbReference type="NCBI Taxonomy" id="1121426"/>
    <lineage>
        <taxon>Bacteria</taxon>
        <taxon>Bacillati</taxon>
        <taxon>Bacillota</taxon>
        <taxon>Clostridia</taxon>
        <taxon>Eubacteriales</taxon>
        <taxon>Desulfallaceae</taxon>
        <taxon>Desulfoscipio</taxon>
    </lineage>
</organism>
<dbReference type="InterPro" id="IPR036188">
    <property type="entry name" value="FAD/NAD-bd_sf"/>
</dbReference>
<gene>
    <name evidence="10" type="ORF">SAMN05660706_113100</name>
</gene>
<dbReference type="Proteomes" id="UP000199584">
    <property type="component" value="Unassembled WGS sequence"/>
</dbReference>
<dbReference type="PANTHER" id="PTHR43498:SF1">
    <property type="entry name" value="COB--COM HETERODISULFIDE REDUCTASE IRON-SULFUR SUBUNIT A"/>
    <property type="match status" value="1"/>
</dbReference>
<dbReference type="GO" id="GO:0046872">
    <property type="term" value="F:metal ion binding"/>
    <property type="evidence" value="ECO:0007669"/>
    <property type="project" value="UniProtKB-KW"/>
</dbReference>
<keyword evidence="3" id="KW-0004">4Fe-4S</keyword>
<dbReference type="PANTHER" id="PTHR43498">
    <property type="entry name" value="FERREDOXIN:COB-COM HETERODISULFIDE REDUCTASE SUBUNIT A"/>
    <property type="match status" value="1"/>
</dbReference>
<dbReference type="EMBL" id="FOYM01000013">
    <property type="protein sequence ID" value="SFR06650.1"/>
    <property type="molecule type" value="Genomic_DNA"/>
</dbReference>
<evidence type="ECO:0000313" key="10">
    <source>
        <dbReference type="EMBL" id="SFR06650.1"/>
    </source>
</evidence>
<comment type="cofactor">
    <cofactor evidence="1">
        <name>FAD</name>
        <dbReference type="ChEBI" id="CHEBI:57692"/>
    </cofactor>
</comment>
<dbReference type="RefSeq" id="WP_092483382.1">
    <property type="nucleotide sequence ID" value="NZ_FOYM01000013.1"/>
</dbReference>
<proteinExistence type="inferred from homology"/>
<dbReference type="InterPro" id="IPR017900">
    <property type="entry name" value="4Fe4S_Fe_S_CS"/>
</dbReference>
<keyword evidence="5" id="KW-0274">FAD</keyword>
<dbReference type="SUPFAM" id="SSF54862">
    <property type="entry name" value="4Fe-4S ferredoxins"/>
    <property type="match status" value="1"/>
</dbReference>
<evidence type="ECO:0000313" key="11">
    <source>
        <dbReference type="Proteomes" id="UP000199584"/>
    </source>
</evidence>
<dbReference type="STRING" id="39060.SAMN05660706_113100"/>
<dbReference type="GO" id="GO:0016491">
    <property type="term" value="F:oxidoreductase activity"/>
    <property type="evidence" value="ECO:0007669"/>
    <property type="project" value="UniProtKB-KW"/>
</dbReference>
<dbReference type="InterPro" id="IPR017896">
    <property type="entry name" value="4Fe4S_Fe-S-bd"/>
</dbReference>
<dbReference type="InterPro" id="IPR039650">
    <property type="entry name" value="HdrA-like"/>
</dbReference>
<dbReference type="Pfam" id="PF13237">
    <property type="entry name" value="Fer4_10"/>
    <property type="match status" value="1"/>
</dbReference>
<evidence type="ECO:0000256" key="3">
    <source>
        <dbReference type="ARBA" id="ARBA00022485"/>
    </source>
</evidence>
<keyword evidence="4" id="KW-0479">Metal-binding</keyword>
<dbReference type="SUPFAM" id="SSF51905">
    <property type="entry name" value="FAD/NAD(P)-binding domain"/>
    <property type="match status" value="2"/>
</dbReference>
<dbReference type="Gene3D" id="3.30.70.20">
    <property type="match status" value="2"/>
</dbReference>
<evidence type="ECO:0000256" key="7">
    <source>
        <dbReference type="ARBA" id="ARBA00023004"/>
    </source>
</evidence>
<dbReference type="PROSITE" id="PS51379">
    <property type="entry name" value="4FE4S_FER_2"/>
    <property type="match status" value="3"/>
</dbReference>
<dbReference type="AlphaFoldDB" id="A0A1I6DMH4"/>
<evidence type="ECO:0000256" key="1">
    <source>
        <dbReference type="ARBA" id="ARBA00001974"/>
    </source>
</evidence>
<evidence type="ECO:0000256" key="6">
    <source>
        <dbReference type="ARBA" id="ARBA00023002"/>
    </source>
</evidence>
<dbReference type="InterPro" id="IPR023753">
    <property type="entry name" value="FAD/NAD-binding_dom"/>
</dbReference>
<reference evidence="11" key="1">
    <citation type="submission" date="2016-10" db="EMBL/GenBank/DDBJ databases">
        <authorList>
            <person name="Varghese N."/>
            <person name="Submissions S."/>
        </authorList>
    </citation>
    <scope>NUCLEOTIDE SEQUENCE [LARGE SCALE GENOMIC DNA]</scope>
    <source>
        <strain evidence="11">DSM 3669</strain>
    </source>
</reference>
<sequence length="1008" mass="108898">MSTKPDKVGAVLVVGAGIAGIQASLDLAESGYYVYLVEKSPAIGGTMPMLDKTFPTNDCSMCILSPKLVDCGRHLNVNTITNAEVVDIQGEPGNFKVTVKQKARFVDPEKCTGCGSCAEECPVKVDDEFNQGLNKRKAIYKQYAQAYPNAYAIDASKCLKIKKPKACGKCLEVCQADAINHQMQDETKEIAVGSVILCPGFEKFDVSQLAYYGYGKLPNVLTSLEFERILSASGPFGGHLQRPSDGKEPQKIAWIQCVGSRNCRIEHGYCSSVCCMYAIKEAVIAKEHTHYPLDTAIFFMDMRTYGKDFEKYYDRARLENGVRFIRSRVFEVMEADDGSGNCRIRYSNEDGSIGYEDFDLVVLSLGLEPASEMVELAGKLGLELNKFNFCEPPALTGVATNKPGVFVAGAFSGPRDIPETVMQASAAAAASAADLASARGTMTKAKEYPAEKDVAGEIIRTGVFVCHCGINIGSVVNVPEVVEFAKTLPGVVFADEKMYACSQDTSAQIKEAIEQYGLNRVVVASCSPRTHEPMFQETLKEAGLNPNLFEMANIRDQCSWVHMNEPEKATAKAKDLVKMAVSKAALLEPIDGVTLDMNHDALVIGGGVSGMTSAINLSKQGYKVYLVEKAETLGGIANRLRFGMRGEDVPAFVSDLVAQVNADANIKIFTGAEITDVHGFVGNFETTLSSGEVIQHGVTIISTGAEEYKPTEYLYGQSDRVMTLLELEGLLAAKDSKVTGAKNVVFIQCVGSRDEERPYCSRICCTKSVKQALKVKEINPDANVFVLYRDIRTYGFFEEMYREARNKGVIFIRYTVDNKPVVESGAGGVKVTVTDHVLGVPVEINADVVGLAAAIVAAKDTNTKLSKFYKVPLNQEGFFLEAHMKLRPVDFGTDGVFMCGLAHGPKNLEENISQAKAAVGRACTVLAKDSISVEGKSAFVNKKKCAGCGECESVCPAKAVQVDPEEKVAVVNEALCKGCGACASSCRCGAINVKGCTNQQLVAMINAL</sequence>
<keyword evidence="6" id="KW-0560">Oxidoreductase</keyword>
<feature type="domain" description="4Fe-4S ferredoxin-type" evidence="9">
    <location>
        <begin position="936"/>
        <end position="965"/>
    </location>
</feature>
<accession>A0A1I6DMH4</accession>
<comment type="similarity">
    <text evidence="2">Belongs to the HdrA family.</text>
</comment>
<keyword evidence="7" id="KW-0408">Iron</keyword>
<dbReference type="Gene3D" id="3.40.50.720">
    <property type="entry name" value="NAD(P)-binding Rossmann-like Domain"/>
    <property type="match status" value="1"/>
</dbReference>
<dbReference type="Pfam" id="PF12831">
    <property type="entry name" value="FAD_oxidored"/>
    <property type="match status" value="1"/>
</dbReference>
<evidence type="ECO:0000256" key="2">
    <source>
        <dbReference type="ARBA" id="ARBA00006561"/>
    </source>
</evidence>
<dbReference type="Gene3D" id="3.50.50.60">
    <property type="entry name" value="FAD/NAD(P)-binding domain"/>
    <property type="match status" value="1"/>
</dbReference>
<evidence type="ECO:0000256" key="8">
    <source>
        <dbReference type="ARBA" id="ARBA00023014"/>
    </source>
</evidence>
<dbReference type="Pfam" id="PF07992">
    <property type="entry name" value="Pyr_redox_2"/>
    <property type="match status" value="1"/>
</dbReference>